<keyword evidence="1" id="KW-0687">Ribonucleoprotein</keyword>
<keyword evidence="1" id="KW-0689">Ribosomal protein</keyword>
<protein>
    <submittedName>
        <fullName evidence="1">Ribosomal protein S2</fullName>
    </submittedName>
</protein>
<dbReference type="EMBL" id="CP019291">
    <property type="protein sequence ID" value="AXX62435.1"/>
    <property type="molecule type" value="Genomic_DNA"/>
</dbReference>
<organism evidence="1 2">
    <name type="scientific">Vibrio vulnificus</name>
    <dbReference type="NCBI Taxonomy" id="672"/>
    <lineage>
        <taxon>Bacteria</taxon>
        <taxon>Pseudomonadati</taxon>
        <taxon>Pseudomonadota</taxon>
        <taxon>Gammaproteobacteria</taxon>
        <taxon>Vibrionales</taxon>
        <taxon>Vibrionaceae</taxon>
        <taxon>Vibrio</taxon>
    </lineage>
</organism>
<evidence type="ECO:0000313" key="2">
    <source>
        <dbReference type="Proteomes" id="UP000263418"/>
    </source>
</evidence>
<accession>A0AAN1PTI1</accession>
<reference evidence="1 2" key="1">
    <citation type="submission" date="2017-01" db="EMBL/GenBank/DDBJ databases">
        <title>Complete Genome Sequence of Vibrio vulnificus FORC_053.</title>
        <authorList>
            <consortium name="Food-borne Pathogen Omics Research Center"/>
            <person name="Chung H.Y."/>
            <person name="Na E.J."/>
            <person name="Song J.S."/>
            <person name="Kim H."/>
            <person name="Lee J.-H."/>
            <person name="Ryu S."/>
            <person name="Choi S.H."/>
        </authorList>
    </citation>
    <scope>NUCLEOTIDE SEQUENCE [LARGE SCALE GENOMIC DNA]</scope>
    <source>
        <strain evidence="1 2">FORC_053</strain>
    </source>
</reference>
<gene>
    <name evidence="1" type="ORF">FORC53_4096</name>
</gene>
<proteinExistence type="predicted"/>
<dbReference type="Proteomes" id="UP000263418">
    <property type="component" value="Chromosome 2"/>
</dbReference>
<name>A0AAN1PTI1_VIBVL</name>
<dbReference type="GO" id="GO:0005840">
    <property type="term" value="C:ribosome"/>
    <property type="evidence" value="ECO:0007669"/>
    <property type="project" value="UniProtKB-KW"/>
</dbReference>
<sequence>MNKVRVINYQETVHRLNADIIALQEVRDRYALERFSHLINATSSSTMKAQMT</sequence>
<dbReference type="AlphaFoldDB" id="A0AAN1PTI1"/>
<evidence type="ECO:0000313" key="1">
    <source>
        <dbReference type="EMBL" id="AXX62435.1"/>
    </source>
</evidence>